<feature type="domain" description="HTH tetR-type" evidence="3">
    <location>
        <begin position="7"/>
        <end position="67"/>
    </location>
</feature>
<evidence type="ECO:0000313" key="5">
    <source>
        <dbReference type="Proteomes" id="UP000010847"/>
    </source>
</evidence>
<sequence length="192" mass="21998">MARLKPEDTRQKIMDSAQRLFVERGYFNTVIPDIVRDSKISIGSIYHHFSNKQDLAKALYEETLQSFTREMHSCTDPLTDVKNKLYAMVQFIYTLCEDSPIQMEYMLFVRHNEIFPEQVPICLSEPFQAVEEWIEDGIASGDVIPGQPLLLAGVFMGGILKVVELKLRGVLKEPLPEVVDKTFTLAWRSIAK</sequence>
<dbReference type="EMBL" id="CP007032">
    <property type="protein sequence ID" value="AHF08702.1"/>
    <property type="molecule type" value="Genomic_DNA"/>
</dbReference>
<reference evidence="4 5" key="1">
    <citation type="submission" date="2013-12" db="EMBL/GenBank/DDBJ databases">
        <authorList>
            <consortium name="DOE Joint Genome Institute"/>
            <person name="Smidt H."/>
            <person name="Huntemann M."/>
            <person name="Han J."/>
            <person name="Chen A."/>
            <person name="Kyrpides N."/>
            <person name="Mavromatis K."/>
            <person name="Markowitz V."/>
            <person name="Palaniappan K."/>
            <person name="Ivanova N."/>
            <person name="Schaumberg A."/>
            <person name="Pati A."/>
            <person name="Liolios K."/>
            <person name="Nordberg H.P."/>
            <person name="Cantor M.N."/>
            <person name="Hua S.X."/>
            <person name="Woyke T."/>
        </authorList>
    </citation>
    <scope>NUCLEOTIDE SEQUENCE [LARGE SCALE GENOMIC DNA]</scope>
    <source>
        <strain evidence="5">DSM 15288</strain>
    </source>
</reference>
<evidence type="ECO:0000256" key="1">
    <source>
        <dbReference type="ARBA" id="ARBA00023125"/>
    </source>
</evidence>
<proteinExistence type="predicted"/>
<accession>W0ED85</accession>
<dbReference type="Proteomes" id="UP000010847">
    <property type="component" value="Chromosome"/>
</dbReference>
<dbReference type="InterPro" id="IPR009057">
    <property type="entry name" value="Homeodomain-like_sf"/>
</dbReference>
<dbReference type="Gene3D" id="1.10.357.10">
    <property type="entry name" value="Tetracycline Repressor, domain 2"/>
    <property type="match status" value="1"/>
</dbReference>
<dbReference type="InterPro" id="IPR036271">
    <property type="entry name" value="Tet_transcr_reg_TetR-rel_C_sf"/>
</dbReference>
<dbReference type="SUPFAM" id="SSF46689">
    <property type="entry name" value="Homeodomain-like"/>
    <property type="match status" value="1"/>
</dbReference>
<gene>
    <name evidence="4" type="ORF">DESME_15040</name>
</gene>
<dbReference type="PRINTS" id="PR00455">
    <property type="entry name" value="HTHTETR"/>
</dbReference>
<evidence type="ECO:0000313" key="4">
    <source>
        <dbReference type="EMBL" id="AHF08702.1"/>
    </source>
</evidence>
<keyword evidence="1 2" id="KW-0238">DNA-binding</keyword>
<evidence type="ECO:0000259" key="3">
    <source>
        <dbReference type="PROSITE" id="PS50977"/>
    </source>
</evidence>
<dbReference type="PANTHER" id="PTHR43479">
    <property type="entry name" value="ACREF/ENVCD OPERON REPRESSOR-RELATED"/>
    <property type="match status" value="1"/>
</dbReference>
<protein>
    <recommendedName>
        <fullName evidence="3">HTH tetR-type domain-containing protein</fullName>
    </recommendedName>
</protein>
<dbReference type="RefSeq" id="WP_006716949.1">
    <property type="nucleotide sequence ID" value="NZ_CP007032.1"/>
</dbReference>
<dbReference type="PANTHER" id="PTHR43479:SF11">
    <property type="entry name" value="ACREF_ENVCD OPERON REPRESSOR-RELATED"/>
    <property type="match status" value="1"/>
</dbReference>
<organism evidence="4 5">
    <name type="scientific">Desulfitobacterium metallireducens DSM 15288</name>
    <dbReference type="NCBI Taxonomy" id="871968"/>
    <lineage>
        <taxon>Bacteria</taxon>
        <taxon>Bacillati</taxon>
        <taxon>Bacillota</taxon>
        <taxon>Clostridia</taxon>
        <taxon>Eubacteriales</taxon>
        <taxon>Desulfitobacteriaceae</taxon>
        <taxon>Desulfitobacterium</taxon>
    </lineage>
</organism>
<dbReference type="STRING" id="871968.DESME_15040"/>
<dbReference type="KEGG" id="dmt:DESME_15040"/>
<dbReference type="Pfam" id="PF00440">
    <property type="entry name" value="TetR_N"/>
    <property type="match status" value="1"/>
</dbReference>
<feature type="DNA-binding region" description="H-T-H motif" evidence="2">
    <location>
        <begin position="30"/>
        <end position="49"/>
    </location>
</feature>
<keyword evidence="5" id="KW-1185">Reference proteome</keyword>
<dbReference type="eggNOG" id="COG1309">
    <property type="taxonomic scope" value="Bacteria"/>
</dbReference>
<evidence type="ECO:0000256" key="2">
    <source>
        <dbReference type="PROSITE-ProRule" id="PRU00335"/>
    </source>
</evidence>
<dbReference type="GO" id="GO:0003677">
    <property type="term" value="F:DNA binding"/>
    <property type="evidence" value="ECO:0007669"/>
    <property type="project" value="UniProtKB-UniRule"/>
</dbReference>
<dbReference type="InterPro" id="IPR001647">
    <property type="entry name" value="HTH_TetR"/>
</dbReference>
<dbReference type="HOGENOM" id="CLU_069356_12_9_9"/>
<dbReference type="OrthoDB" id="9815924at2"/>
<dbReference type="SUPFAM" id="SSF48498">
    <property type="entry name" value="Tetracyclin repressor-like, C-terminal domain"/>
    <property type="match status" value="1"/>
</dbReference>
<dbReference type="AlphaFoldDB" id="W0ED85"/>
<name>W0ED85_9FIRM</name>
<dbReference type="InterPro" id="IPR050624">
    <property type="entry name" value="HTH-type_Tx_Regulator"/>
</dbReference>
<dbReference type="PROSITE" id="PS50977">
    <property type="entry name" value="HTH_TETR_2"/>
    <property type="match status" value="1"/>
</dbReference>